<keyword evidence="4" id="KW-1185">Reference proteome</keyword>
<dbReference type="Pfam" id="PF02272">
    <property type="entry name" value="DHHA1"/>
    <property type="match status" value="1"/>
</dbReference>
<dbReference type="PANTHER" id="PTHR47618">
    <property type="entry name" value="BIFUNCTIONAL OLIGORIBONUCLEASE AND PAP PHOSPHATASE NRNA"/>
    <property type="match status" value="1"/>
</dbReference>
<dbReference type="Proteomes" id="UP000199439">
    <property type="component" value="Unassembled WGS sequence"/>
</dbReference>
<dbReference type="Pfam" id="PF01368">
    <property type="entry name" value="DHH"/>
    <property type="match status" value="1"/>
</dbReference>
<dbReference type="RefSeq" id="WP_092847594.1">
    <property type="nucleotide sequence ID" value="NZ_FOMI01000001.1"/>
</dbReference>
<name>A0A1I1M5Z1_9FLAO</name>
<dbReference type="Gene3D" id="3.90.1640.10">
    <property type="entry name" value="inorganic pyrophosphatase (n-terminal core)"/>
    <property type="match status" value="1"/>
</dbReference>
<dbReference type="STRING" id="870482.SAMN04487987_10153"/>
<gene>
    <name evidence="3" type="ORF">SAMN04487987_10153</name>
</gene>
<dbReference type="PANTHER" id="PTHR47618:SF1">
    <property type="entry name" value="BIFUNCTIONAL OLIGORIBONUCLEASE AND PAP PHOSPHATASE NRNA"/>
    <property type="match status" value="1"/>
</dbReference>
<feature type="domain" description="DDH" evidence="1">
    <location>
        <begin position="18"/>
        <end position="169"/>
    </location>
</feature>
<accession>A0A1I1M5Z1</accession>
<dbReference type="AlphaFoldDB" id="A0A1I1M5Z1"/>
<dbReference type="SUPFAM" id="SSF64182">
    <property type="entry name" value="DHH phosphoesterases"/>
    <property type="match status" value="1"/>
</dbReference>
<reference evidence="4" key="1">
    <citation type="submission" date="2016-10" db="EMBL/GenBank/DDBJ databases">
        <authorList>
            <person name="Varghese N."/>
            <person name="Submissions S."/>
        </authorList>
    </citation>
    <scope>NUCLEOTIDE SEQUENCE [LARGE SCALE GENOMIC DNA]</scope>
    <source>
        <strain evidence="4">DSM 25730</strain>
    </source>
</reference>
<dbReference type="GO" id="GO:0003676">
    <property type="term" value="F:nucleic acid binding"/>
    <property type="evidence" value="ECO:0007669"/>
    <property type="project" value="InterPro"/>
</dbReference>
<feature type="domain" description="DHHA1" evidence="2">
    <location>
        <begin position="245"/>
        <end position="329"/>
    </location>
</feature>
<dbReference type="InterPro" id="IPR003156">
    <property type="entry name" value="DHHA1_dom"/>
</dbReference>
<dbReference type="Gene3D" id="3.10.310.30">
    <property type="match status" value="1"/>
</dbReference>
<dbReference type="InterPro" id="IPR051319">
    <property type="entry name" value="Oligoribo/pAp-PDE_c-di-AMP_PDE"/>
</dbReference>
<proteinExistence type="predicted"/>
<dbReference type="EMBL" id="FOMI01000001">
    <property type="protein sequence ID" value="SFC80821.1"/>
    <property type="molecule type" value="Genomic_DNA"/>
</dbReference>
<evidence type="ECO:0000259" key="1">
    <source>
        <dbReference type="Pfam" id="PF01368"/>
    </source>
</evidence>
<dbReference type="InterPro" id="IPR001667">
    <property type="entry name" value="DDH_dom"/>
</dbReference>
<organism evidence="3 4">
    <name type="scientific">Algibacter pectinivorans</name>
    <dbReference type="NCBI Taxonomy" id="870482"/>
    <lineage>
        <taxon>Bacteria</taxon>
        <taxon>Pseudomonadati</taxon>
        <taxon>Bacteroidota</taxon>
        <taxon>Flavobacteriia</taxon>
        <taxon>Flavobacteriales</taxon>
        <taxon>Flavobacteriaceae</taxon>
        <taxon>Algibacter</taxon>
    </lineage>
</organism>
<protein>
    <submittedName>
        <fullName evidence="3">Phosphoesterase RecJ domain-containing protein</fullName>
    </submittedName>
</protein>
<evidence type="ECO:0000259" key="2">
    <source>
        <dbReference type="Pfam" id="PF02272"/>
    </source>
</evidence>
<evidence type="ECO:0000313" key="4">
    <source>
        <dbReference type="Proteomes" id="UP000199439"/>
    </source>
</evidence>
<dbReference type="InterPro" id="IPR038763">
    <property type="entry name" value="DHH_sf"/>
</dbReference>
<sequence length="339" mass="37780">MKTQDITSLKQLLSSAKKIVIVPHKNPDGDAIGSTLGLYHYLKKGNHDVTVIAPNDYPHFLKWIPGNESILKHDTQRDTCEDLINNVDIIFTLDFNAFHRTGQMETVLAHSKALKIMIDHHQAPDDYATYTYSDVSMSSTCEMVYNFIDFLGDEHLVDNTIATCLYVGIMTDTGSFRFRSTTSKTHAIISKLIDKGANNNEIHNNVYDTNSYERLQLLGCALTNLKVIPESRAAYITLSQDELQKYNYKKGDTEGVVNYGLSLDGIVLAAIFIEDKNEGIIKISLRSKGNFSVNEMSRAHFEGGGHTNAAGGKSDLTLTETVEKFISILPSYNKALNNE</sequence>
<dbReference type="OrthoDB" id="9803668at2"/>
<evidence type="ECO:0000313" key="3">
    <source>
        <dbReference type="EMBL" id="SFC80821.1"/>
    </source>
</evidence>